<evidence type="ECO:0000313" key="3">
    <source>
        <dbReference type="EMBL" id="RZS78774.1"/>
    </source>
</evidence>
<dbReference type="OrthoDB" id="5171643at2"/>
<feature type="chain" id="PRO_5020447654" evidence="2">
    <location>
        <begin position="24"/>
        <end position="326"/>
    </location>
</feature>
<organism evidence="3 4">
    <name type="scientific">Pigmentiphaga kullae</name>
    <dbReference type="NCBI Taxonomy" id="151784"/>
    <lineage>
        <taxon>Bacteria</taxon>
        <taxon>Pseudomonadati</taxon>
        <taxon>Pseudomonadota</taxon>
        <taxon>Betaproteobacteria</taxon>
        <taxon>Burkholderiales</taxon>
        <taxon>Alcaligenaceae</taxon>
        <taxon>Pigmentiphaga</taxon>
    </lineage>
</organism>
<comment type="caution">
    <text evidence="3">The sequence shown here is derived from an EMBL/GenBank/DDBJ whole genome shotgun (WGS) entry which is preliminary data.</text>
</comment>
<keyword evidence="4" id="KW-1185">Reference proteome</keyword>
<dbReference type="RefSeq" id="WP_130361730.1">
    <property type="nucleotide sequence ID" value="NZ_SGXC01000003.1"/>
</dbReference>
<accession>A0A4Q7N9T0</accession>
<keyword evidence="2" id="KW-0732">Signal</keyword>
<evidence type="ECO:0000256" key="1">
    <source>
        <dbReference type="ARBA" id="ARBA00006987"/>
    </source>
</evidence>
<dbReference type="PANTHER" id="PTHR42928">
    <property type="entry name" value="TRICARBOXYLATE-BINDING PROTEIN"/>
    <property type="match status" value="1"/>
</dbReference>
<protein>
    <submittedName>
        <fullName evidence="3">Tripartite-type tricarboxylate transporter receptor subunit TctC</fullName>
    </submittedName>
</protein>
<evidence type="ECO:0000256" key="2">
    <source>
        <dbReference type="SAM" id="SignalP"/>
    </source>
</evidence>
<reference evidence="3 4" key="1">
    <citation type="submission" date="2019-02" db="EMBL/GenBank/DDBJ databases">
        <title>Genomic Encyclopedia of Type Strains, Phase IV (KMG-IV): sequencing the most valuable type-strain genomes for metagenomic binning, comparative biology and taxonomic classification.</title>
        <authorList>
            <person name="Goeker M."/>
        </authorList>
    </citation>
    <scope>NUCLEOTIDE SEQUENCE [LARGE SCALE GENOMIC DNA]</scope>
    <source>
        <strain evidence="3 4">K24</strain>
    </source>
</reference>
<dbReference type="Gene3D" id="3.40.190.150">
    <property type="entry name" value="Bordetella uptake gene, domain 1"/>
    <property type="match status" value="1"/>
</dbReference>
<sequence length="326" mass="34478">MRNTRLKACCFALMVAMSGGAHAAQPENAYPTRPIRMIIGGAAGGSSDVFARAIGDHMASTLGQPIIVEYKPGAGTNIGTEYVVRAKPDGYTILINGLPIVANPHLFPDLGFNPATDLVPISGVAKMTNVITVNASVPVKSLPELVAEARKSPDRFVYGSPGEGTSSHIAGEMLSARTGARFTHTPYRGNAQAMTDLLGGTLQMGFVNTPVAAPFLKEGRLRALAVTSRTRSPLLPDVPTVAEALNLPDFDFNGWFGLFAPKGTPPAVIARLEQAVGKALADPKVDRIFIDAGASAMDPGAASFARFLTEERNKIDPLLDKRDKNK</sequence>
<dbReference type="InterPro" id="IPR005064">
    <property type="entry name" value="BUG"/>
</dbReference>
<comment type="similarity">
    <text evidence="1">Belongs to the UPF0065 (bug) family.</text>
</comment>
<evidence type="ECO:0000313" key="4">
    <source>
        <dbReference type="Proteomes" id="UP000292445"/>
    </source>
</evidence>
<dbReference type="InterPro" id="IPR042100">
    <property type="entry name" value="Bug_dom1"/>
</dbReference>
<dbReference type="PIRSF" id="PIRSF017082">
    <property type="entry name" value="YflP"/>
    <property type="match status" value="1"/>
</dbReference>
<dbReference type="SUPFAM" id="SSF53850">
    <property type="entry name" value="Periplasmic binding protein-like II"/>
    <property type="match status" value="1"/>
</dbReference>
<dbReference type="Pfam" id="PF03401">
    <property type="entry name" value="TctC"/>
    <property type="match status" value="1"/>
</dbReference>
<dbReference type="EMBL" id="SGXC01000003">
    <property type="protein sequence ID" value="RZS78774.1"/>
    <property type="molecule type" value="Genomic_DNA"/>
</dbReference>
<proteinExistence type="inferred from homology"/>
<dbReference type="CDD" id="cd07012">
    <property type="entry name" value="PBP2_Bug_TTT"/>
    <property type="match status" value="1"/>
</dbReference>
<gene>
    <name evidence="3" type="ORF">EV675_5431</name>
</gene>
<dbReference type="AlphaFoldDB" id="A0A4Q7N9T0"/>
<dbReference type="Gene3D" id="3.40.190.10">
    <property type="entry name" value="Periplasmic binding protein-like II"/>
    <property type="match status" value="1"/>
</dbReference>
<dbReference type="Proteomes" id="UP000292445">
    <property type="component" value="Unassembled WGS sequence"/>
</dbReference>
<name>A0A4Q7N9T0_9BURK</name>
<dbReference type="PANTHER" id="PTHR42928:SF5">
    <property type="entry name" value="BLR1237 PROTEIN"/>
    <property type="match status" value="1"/>
</dbReference>
<keyword evidence="3" id="KW-0675">Receptor</keyword>
<feature type="signal peptide" evidence="2">
    <location>
        <begin position="1"/>
        <end position="23"/>
    </location>
</feature>